<evidence type="ECO:0000256" key="6">
    <source>
        <dbReference type="ARBA" id="ARBA00023004"/>
    </source>
</evidence>
<dbReference type="PROSITE" id="PS51918">
    <property type="entry name" value="RADICAL_SAM"/>
    <property type="match status" value="1"/>
</dbReference>
<dbReference type="SFLD" id="SFLDG01123">
    <property type="entry name" value="methyltransferase_(Class_B)"/>
    <property type="match status" value="1"/>
</dbReference>
<evidence type="ECO:0000256" key="3">
    <source>
        <dbReference type="ARBA" id="ARBA00022679"/>
    </source>
</evidence>
<dbReference type="Pfam" id="PF02310">
    <property type="entry name" value="B12-binding"/>
    <property type="match status" value="1"/>
</dbReference>
<dbReference type="GO" id="GO:0051539">
    <property type="term" value="F:4 iron, 4 sulfur cluster binding"/>
    <property type="evidence" value="ECO:0007669"/>
    <property type="project" value="UniProtKB-KW"/>
</dbReference>
<dbReference type="SUPFAM" id="SSF102114">
    <property type="entry name" value="Radical SAM enzymes"/>
    <property type="match status" value="1"/>
</dbReference>
<dbReference type="PANTHER" id="PTHR43409">
    <property type="entry name" value="ANAEROBIC MAGNESIUM-PROTOPORPHYRIN IX MONOMETHYL ESTER CYCLASE-RELATED"/>
    <property type="match status" value="1"/>
</dbReference>
<dbReference type="SUPFAM" id="SSF52242">
    <property type="entry name" value="Cobalamin (vitamin B12)-binding domain"/>
    <property type="match status" value="1"/>
</dbReference>
<dbReference type="InterPro" id="IPR007197">
    <property type="entry name" value="rSAM"/>
</dbReference>
<dbReference type="InterPro" id="IPR034466">
    <property type="entry name" value="Methyltransferase_Class_B"/>
</dbReference>
<evidence type="ECO:0000259" key="10">
    <source>
        <dbReference type="PROSITE" id="PS51918"/>
    </source>
</evidence>
<dbReference type="InterPro" id="IPR058240">
    <property type="entry name" value="rSAM_sf"/>
</dbReference>
<dbReference type="AlphaFoldDB" id="A0A8T4KPU5"/>
<evidence type="ECO:0000256" key="8">
    <source>
        <dbReference type="SAM" id="MobiDB-lite"/>
    </source>
</evidence>
<keyword evidence="6" id="KW-0408">Iron</keyword>
<organism evidence="11 12">
    <name type="scientific">Candidatus Iainarchaeum sp</name>
    <dbReference type="NCBI Taxonomy" id="3101447"/>
    <lineage>
        <taxon>Archaea</taxon>
        <taxon>Candidatus Iainarchaeota</taxon>
        <taxon>Candidatus Iainarchaeia</taxon>
        <taxon>Candidatus Iainarchaeales</taxon>
        <taxon>Candidatus Iainarchaeaceae</taxon>
        <taxon>Candidatus Iainarchaeum</taxon>
    </lineage>
</organism>
<dbReference type="Pfam" id="PF04055">
    <property type="entry name" value="Radical_SAM"/>
    <property type="match status" value="1"/>
</dbReference>
<evidence type="ECO:0000256" key="5">
    <source>
        <dbReference type="ARBA" id="ARBA00022723"/>
    </source>
</evidence>
<dbReference type="InterPro" id="IPR006638">
    <property type="entry name" value="Elp3/MiaA/NifB-like_rSAM"/>
</dbReference>
<keyword evidence="5" id="KW-0479">Metal-binding</keyword>
<dbReference type="PANTHER" id="PTHR43409:SF7">
    <property type="entry name" value="BLL1977 PROTEIN"/>
    <property type="match status" value="1"/>
</dbReference>
<protein>
    <submittedName>
        <fullName evidence="11">Cobalamin-dependent protein</fullName>
    </submittedName>
</protein>
<dbReference type="InterPro" id="IPR036724">
    <property type="entry name" value="Cobalamin-bd_sf"/>
</dbReference>
<comment type="caution">
    <text evidence="11">The sequence shown here is derived from an EMBL/GenBank/DDBJ whole genome shotgun (WGS) entry which is preliminary data.</text>
</comment>
<reference evidence="11" key="2">
    <citation type="submission" date="2021-05" db="EMBL/GenBank/DDBJ databases">
        <title>Protein family content uncovers lineage relationships and bacterial pathway maintenance mechanisms in DPANN archaea.</title>
        <authorList>
            <person name="Castelle C.J."/>
            <person name="Meheust R."/>
            <person name="Jaffe A.L."/>
            <person name="Seitz K."/>
            <person name="Gong X."/>
            <person name="Baker B.J."/>
            <person name="Banfield J.F."/>
        </authorList>
    </citation>
    <scope>NUCLEOTIDE SEQUENCE</scope>
    <source>
        <strain evidence="11">RIFCSPHIGHO2_01_FULL_AR10_44_11</strain>
    </source>
</reference>
<comment type="cofactor">
    <cofactor evidence="1">
        <name>[4Fe-4S] cluster</name>
        <dbReference type="ChEBI" id="CHEBI:49883"/>
    </cofactor>
</comment>
<dbReference type="CDD" id="cd02068">
    <property type="entry name" value="radical_SAM_B12_BD"/>
    <property type="match status" value="1"/>
</dbReference>
<dbReference type="EMBL" id="JAGVWD010000008">
    <property type="protein sequence ID" value="MBS3057118.1"/>
    <property type="molecule type" value="Genomic_DNA"/>
</dbReference>
<evidence type="ECO:0000256" key="7">
    <source>
        <dbReference type="ARBA" id="ARBA00023014"/>
    </source>
</evidence>
<accession>A0A8T4KPU5</accession>
<keyword evidence="7" id="KW-0411">Iron-sulfur</keyword>
<evidence type="ECO:0000313" key="11">
    <source>
        <dbReference type="EMBL" id="MBS3057118.1"/>
    </source>
</evidence>
<dbReference type="SFLD" id="SFLDG01082">
    <property type="entry name" value="B12-binding_domain_containing"/>
    <property type="match status" value="1"/>
</dbReference>
<dbReference type="Gene3D" id="3.80.30.20">
    <property type="entry name" value="tm_1862 like domain"/>
    <property type="match status" value="1"/>
</dbReference>
<keyword evidence="3" id="KW-0808">Transferase</keyword>
<dbReference type="GO" id="GO:0031419">
    <property type="term" value="F:cobalamin binding"/>
    <property type="evidence" value="ECO:0007669"/>
    <property type="project" value="InterPro"/>
</dbReference>
<feature type="domain" description="Radical SAM core" evidence="10">
    <location>
        <begin position="195"/>
        <end position="412"/>
    </location>
</feature>
<reference evidence="11" key="1">
    <citation type="submission" date="2021-03" db="EMBL/GenBank/DDBJ databases">
        <authorList>
            <person name="Jaffe A."/>
        </authorList>
    </citation>
    <scope>NUCLEOTIDE SEQUENCE</scope>
    <source>
        <strain evidence="11">RIFCSPHIGHO2_01_FULL_AR10_44_11</strain>
    </source>
</reference>
<dbReference type="InterPro" id="IPR023404">
    <property type="entry name" value="rSAM_horseshoe"/>
</dbReference>
<dbReference type="Gene3D" id="3.40.50.280">
    <property type="entry name" value="Cobalamin-binding domain"/>
    <property type="match status" value="1"/>
</dbReference>
<dbReference type="SMART" id="SM00729">
    <property type="entry name" value="Elp3"/>
    <property type="match status" value="1"/>
</dbReference>
<gene>
    <name evidence="11" type="ORF">J4415_00650</name>
</gene>
<dbReference type="GO" id="GO:0046872">
    <property type="term" value="F:metal ion binding"/>
    <property type="evidence" value="ECO:0007669"/>
    <property type="project" value="UniProtKB-KW"/>
</dbReference>
<dbReference type="InterPro" id="IPR006158">
    <property type="entry name" value="Cobalamin-bd"/>
</dbReference>
<dbReference type="CDD" id="cd01335">
    <property type="entry name" value="Radical_SAM"/>
    <property type="match status" value="1"/>
</dbReference>
<evidence type="ECO:0000313" key="12">
    <source>
        <dbReference type="Proteomes" id="UP000677687"/>
    </source>
</evidence>
<keyword evidence="2" id="KW-0489">Methyltransferase</keyword>
<evidence type="ECO:0000256" key="4">
    <source>
        <dbReference type="ARBA" id="ARBA00022691"/>
    </source>
</evidence>
<name>A0A8T4KPU5_9ARCH</name>
<evidence type="ECO:0000256" key="2">
    <source>
        <dbReference type="ARBA" id="ARBA00022603"/>
    </source>
</evidence>
<feature type="domain" description="B12-binding" evidence="9">
    <location>
        <begin position="16"/>
        <end position="147"/>
    </location>
</feature>
<feature type="compositionally biased region" description="Basic and acidic residues" evidence="8">
    <location>
        <begin position="476"/>
        <end position="491"/>
    </location>
</feature>
<sequence>MKALFVVPPWSFKDTHMAELQENVAGLTAPTGILYLAACAREAGHEVKVIDGAVCSLPQMLREIKSYDPDFLGISVVTMLWFHAKELIISARAQNPNLFILVGGPHPTALMEKSLQECNELDAIVYGEGEETIVELLENLEKHKSLADVKGIIFRDGKRIIRTPMRPLLQDLDSLPYPAFDLIDLHNYRPSIGHYRRLPSGELVMSRGCPMNCIFCSKISGRTIRTRNPIKVADELEFYIQKYGIKEVKFWTELFTYDKKNVIETCNEFKRRNFDITWSATARVDSIDKEMLLAMKRAGCWYLQFGIESGVQKNLNTLRKGTTLERVEKALKLTHSLGLKSFCTFILGIPGETYEEALQTIEFACKLNPFYAEFFPLTPLPGTDLYDNIDKYGKLIGDIDRLTMHHVSFVPYTMTKEQIEYLRTYAFKRFYSRPRYILSRIASLRSPQDIYISFKGLQALLEMIKSRPSESAQEDPAQKRDLLTDREIEQA</sequence>
<dbReference type="InterPro" id="IPR051198">
    <property type="entry name" value="BchE-like"/>
</dbReference>
<keyword evidence="4" id="KW-0949">S-adenosyl-L-methionine</keyword>
<dbReference type="Proteomes" id="UP000677687">
    <property type="component" value="Unassembled WGS sequence"/>
</dbReference>
<evidence type="ECO:0000256" key="1">
    <source>
        <dbReference type="ARBA" id="ARBA00001966"/>
    </source>
</evidence>
<proteinExistence type="predicted"/>
<dbReference type="SFLD" id="SFLDS00029">
    <property type="entry name" value="Radical_SAM"/>
    <property type="match status" value="1"/>
</dbReference>
<feature type="region of interest" description="Disordered" evidence="8">
    <location>
        <begin position="467"/>
        <end position="491"/>
    </location>
</feature>
<evidence type="ECO:0000259" key="9">
    <source>
        <dbReference type="PROSITE" id="PS51332"/>
    </source>
</evidence>
<dbReference type="PROSITE" id="PS51332">
    <property type="entry name" value="B12_BINDING"/>
    <property type="match status" value="1"/>
</dbReference>
<dbReference type="GO" id="GO:0003824">
    <property type="term" value="F:catalytic activity"/>
    <property type="evidence" value="ECO:0007669"/>
    <property type="project" value="InterPro"/>
</dbReference>